<dbReference type="Gene3D" id="1.20.1250.20">
    <property type="entry name" value="MFS general substrate transporter like domains"/>
    <property type="match status" value="2"/>
</dbReference>
<comment type="subcellular location">
    <subcellularLocation>
        <location evidence="1">Membrane</location>
        <topology evidence="1">Multi-pass membrane protein</topology>
    </subcellularLocation>
</comment>
<dbReference type="Pfam" id="PF07690">
    <property type="entry name" value="MFS_1"/>
    <property type="match status" value="1"/>
</dbReference>
<evidence type="ECO:0000256" key="2">
    <source>
        <dbReference type="ARBA" id="ARBA00022448"/>
    </source>
</evidence>
<gene>
    <name evidence="8" type="ORF">EYC80_006183</name>
</gene>
<feature type="transmembrane region" description="Helical" evidence="7">
    <location>
        <begin position="411"/>
        <end position="430"/>
    </location>
</feature>
<feature type="region of interest" description="Disordered" evidence="6">
    <location>
        <begin position="1"/>
        <end position="29"/>
    </location>
</feature>
<organism evidence="8 9">
    <name type="scientific">Monilinia laxa</name>
    <name type="common">Brown rot fungus</name>
    <name type="synonym">Sclerotinia laxa</name>
    <dbReference type="NCBI Taxonomy" id="61186"/>
    <lineage>
        <taxon>Eukaryota</taxon>
        <taxon>Fungi</taxon>
        <taxon>Dikarya</taxon>
        <taxon>Ascomycota</taxon>
        <taxon>Pezizomycotina</taxon>
        <taxon>Leotiomycetes</taxon>
        <taxon>Helotiales</taxon>
        <taxon>Sclerotiniaceae</taxon>
        <taxon>Monilinia</taxon>
    </lineage>
</organism>
<dbReference type="PANTHER" id="PTHR43791">
    <property type="entry name" value="PERMEASE-RELATED"/>
    <property type="match status" value="1"/>
</dbReference>
<evidence type="ECO:0000256" key="7">
    <source>
        <dbReference type="SAM" id="Phobius"/>
    </source>
</evidence>
<dbReference type="FunFam" id="1.20.1250.20:FF:000247">
    <property type="entry name" value="MFS general substrate transporter"/>
    <property type="match status" value="1"/>
</dbReference>
<keyword evidence="4 7" id="KW-1133">Transmembrane helix</keyword>
<keyword evidence="9" id="KW-1185">Reference proteome</keyword>
<feature type="transmembrane region" description="Helical" evidence="7">
    <location>
        <begin position="203"/>
        <end position="223"/>
    </location>
</feature>
<evidence type="ECO:0000256" key="6">
    <source>
        <dbReference type="SAM" id="MobiDB-lite"/>
    </source>
</evidence>
<dbReference type="PANTHER" id="PTHR43791:SF29">
    <property type="entry name" value="MAJOR FACILITATOR SUPERFAMILY (MFS) PROFILE DOMAIN-CONTAINING PROTEIN"/>
    <property type="match status" value="1"/>
</dbReference>
<reference evidence="8 9" key="1">
    <citation type="submission" date="2019-06" db="EMBL/GenBank/DDBJ databases">
        <title>Genome Sequence of the Brown Rot Fungal Pathogen Monilinia laxa.</title>
        <authorList>
            <person name="De Miccolis Angelini R.M."/>
            <person name="Landi L."/>
            <person name="Abate D."/>
            <person name="Pollastro S."/>
            <person name="Romanazzi G."/>
            <person name="Faretra F."/>
        </authorList>
    </citation>
    <scope>NUCLEOTIDE SEQUENCE [LARGE SCALE GENOMIC DNA]</scope>
    <source>
        <strain evidence="8 9">Mlax316</strain>
    </source>
</reference>
<dbReference type="InterPro" id="IPR011701">
    <property type="entry name" value="MFS"/>
</dbReference>
<evidence type="ECO:0000313" key="9">
    <source>
        <dbReference type="Proteomes" id="UP000326757"/>
    </source>
</evidence>
<dbReference type="OrthoDB" id="1935484at2759"/>
<proteinExistence type="predicted"/>
<evidence type="ECO:0000256" key="3">
    <source>
        <dbReference type="ARBA" id="ARBA00022692"/>
    </source>
</evidence>
<evidence type="ECO:0000256" key="5">
    <source>
        <dbReference type="ARBA" id="ARBA00023136"/>
    </source>
</evidence>
<dbReference type="AlphaFoldDB" id="A0A5N6KGM3"/>
<feature type="transmembrane region" description="Helical" evidence="7">
    <location>
        <begin position="379"/>
        <end position="399"/>
    </location>
</feature>
<name>A0A5N6KGM3_MONLA</name>
<feature type="transmembrane region" description="Helical" evidence="7">
    <location>
        <begin position="505"/>
        <end position="526"/>
    </location>
</feature>
<feature type="transmembrane region" description="Helical" evidence="7">
    <location>
        <begin position="473"/>
        <end position="493"/>
    </location>
</feature>
<dbReference type="InterPro" id="IPR036259">
    <property type="entry name" value="MFS_trans_sf"/>
</dbReference>
<accession>A0A5N6KGM3</accession>
<protein>
    <recommendedName>
        <fullName evidence="10">Major facilitator superfamily (MFS) profile domain-containing protein</fullName>
    </recommendedName>
</protein>
<feature type="transmembrane region" description="Helical" evidence="7">
    <location>
        <begin position="442"/>
        <end position="461"/>
    </location>
</feature>
<keyword evidence="5 7" id="KW-0472">Membrane</keyword>
<sequence>MSKIPEDKLESENNASRKSDTLPYEEVTTFGDPVPAKNTTFVSNTSDSDEDGSAFLKNPFLDPDVREHWTGVYEKSQYECRHVFDPDFTWSEEEERRLVRRLDWRVCLWACVMFFGLQVDRGNLVQAVSDNLLNDLGLSTNDYNTGNQIFLISFLLAELPSQLISKKIGPDRWIPMQITLWSIVAMSQCAIKGRPGFYATRSILGMLEGGFIPDIVLWLSYFYTSKELPIRLSFFWTALSGTIIITSILAFALLHLRGVAGWAGWRWLFLIEGLITLLVGLASFFMMPASAVQTKAWFRPNGWFTDREISIVVNRVLRDDPSKGDMHNREAITLRRLWNAAKDYDLWPLYAIGLIAYIPQQPPTSYITLTLKGLGFSTFNTNLLTIPYSVFHIITLLLITQLSERTNERTLVSMLQPIWTLPCVIALRFWPGAGIKAWDTYALVTVLLSYPYCHAILVGWTSKNANNVGTRSVSSALYNMAVQLGNICGNFIYRADDKPLYHRGNTQLIIINIASIVIFLLTKVYYVTRNRQREKIWSAMTPEEQRDYKRNTKETGSSRLDFSGIKLSLSFPIQSFVHWSIDPSIHAQPKSTHFIPFTPSRSTHNQFA</sequence>
<feature type="transmembrane region" description="Helical" evidence="7">
    <location>
        <begin position="267"/>
        <end position="287"/>
    </location>
</feature>
<evidence type="ECO:0008006" key="10">
    <source>
        <dbReference type="Google" id="ProtNLM"/>
    </source>
</evidence>
<evidence type="ECO:0000313" key="8">
    <source>
        <dbReference type="EMBL" id="KAB8302847.1"/>
    </source>
</evidence>
<evidence type="ECO:0000256" key="1">
    <source>
        <dbReference type="ARBA" id="ARBA00004141"/>
    </source>
</evidence>
<dbReference type="GO" id="GO:0022857">
    <property type="term" value="F:transmembrane transporter activity"/>
    <property type="evidence" value="ECO:0007669"/>
    <property type="project" value="InterPro"/>
</dbReference>
<dbReference type="EMBL" id="VIGI01000003">
    <property type="protein sequence ID" value="KAB8302847.1"/>
    <property type="molecule type" value="Genomic_DNA"/>
</dbReference>
<feature type="compositionally biased region" description="Basic and acidic residues" evidence="6">
    <location>
        <begin position="1"/>
        <end position="20"/>
    </location>
</feature>
<dbReference type="Proteomes" id="UP000326757">
    <property type="component" value="Unassembled WGS sequence"/>
</dbReference>
<dbReference type="FunFam" id="1.20.1250.20:FF:000106">
    <property type="entry name" value="MFS transporter, putative"/>
    <property type="match status" value="1"/>
</dbReference>
<keyword evidence="2" id="KW-0813">Transport</keyword>
<keyword evidence="3 7" id="KW-0812">Transmembrane</keyword>
<dbReference type="GO" id="GO:0016020">
    <property type="term" value="C:membrane"/>
    <property type="evidence" value="ECO:0007669"/>
    <property type="project" value="UniProtKB-SubCell"/>
</dbReference>
<dbReference type="SUPFAM" id="SSF103473">
    <property type="entry name" value="MFS general substrate transporter"/>
    <property type="match status" value="1"/>
</dbReference>
<feature type="transmembrane region" description="Helical" evidence="7">
    <location>
        <begin position="235"/>
        <end position="255"/>
    </location>
</feature>
<comment type="caution">
    <text evidence="8">The sequence shown here is derived from an EMBL/GenBank/DDBJ whole genome shotgun (WGS) entry which is preliminary data.</text>
</comment>
<evidence type="ECO:0000256" key="4">
    <source>
        <dbReference type="ARBA" id="ARBA00022989"/>
    </source>
</evidence>